<feature type="modified residue" description="4-aspartylphosphate" evidence="1">
    <location>
        <position position="58"/>
    </location>
</feature>
<dbReference type="Proteomes" id="UP000239504">
    <property type="component" value="Unassembled WGS sequence"/>
</dbReference>
<evidence type="ECO:0000259" key="3">
    <source>
        <dbReference type="PROSITE" id="PS50930"/>
    </source>
</evidence>
<dbReference type="PANTHER" id="PTHR37299">
    <property type="entry name" value="TRANSCRIPTIONAL REGULATOR-RELATED"/>
    <property type="match status" value="1"/>
</dbReference>
<evidence type="ECO:0000313" key="4">
    <source>
        <dbReference type="EMBL" id="PQA86899.1"/>
    </source>
</evidence>
<evidence type="ECO:0000259" key="2">
    <source>
        <dbReference type="PROSITE" id="PS50110"/>
    </source>
</evidence>
<dbReference type="InterPro" id="IPR007492">
    <property type="entry name" value="LytTR_DNA-bd_dom"/>
</dbReference>
<comment type="caution">
    <text evidence="4">The sequence shown here is derived from an EMBL/GenBank/DDBJ whole genome shotgun (WGS) entry which is preliminary data.</text>
</comment>
<dbReference type="AlphaFoldDB" id="A0A2S7K323"/>
<organism evidence="4 5">
    <name type="scientific">Hyphococcus luteus</name>
    <dbReference type="NCBI Taxonomy" id="2058213"/>
    <lineage>
        <taxon>Bacteria</taxon>
        <taxon>Pseudomonadati</taxon>
        <taxon>Pseudomonadota</taxon>
        <taxon>Alphaproteobacteria</taxon>
        <taxon>Parvularculales</taxon>
        <taxon>Parvularculaceae</taxon>
        <taxon>Hyphococcus</taxon>
    </lineage>
</organism>
<dbReference type="InterPro" id="IPR001789">
    <property type="entry name" value="Sig_transdc_resp-reg_receiver"/>
</dbReference>
<evidence type="ECO:0000256" key="1">
    <source>
        <dbReference type="PROSITE-ProRule" id="PRU00169"/>
    </source>
</evidence>
<protein>
    <submittedName>
        <fullName evidence="4">DNA-binding response regulator</fullName>
    </submittedName>
</protein>
<dbReference type="SMART" id="SM00448">
    <property type="entry name" value="REC"/>
    <property type="match status" value="1"/>
</dbReference>
<sequence length="271" mass="30825">MTDEKIRVLLVDDEPLALRGLKHRLQNFPEIEIVGECSNGREAVKEIKAQSPDLVFLDIQMPGLDGFGVVRAMIGAPAPLFVFVTAYDKYAIDAFEANALDYIVKPVEEERLNDALHRAREALKSKAAADRESKLIEMLASLSDDDRDRIKELIADPDWSDKQRYTERLSFKDGSKVVVLDAHEIEWIDAAGDYMCIHARGKTHIIRETMKALQTRLDPARFQRVHRSAIVNIDRVKELHPHSNGEYFLILDNGAELKLSRSYKDVVARFL</sequence>
<dbReference type="SMART" id="SM00850">
    <property type="entry name" value="LytTR"/>
    <property type="match status" value="1"/>
</dbReference>
<dbReference type="Gene3D" id="3.40.50.2300">
    <property type="match status" value="1"/>
</dbReference>
<keyword evidence="1" id="KW-0597">Phosphoprotein</keyword>
<name>A0A2S7K323_9PROT</name>
<dbReference type="OrthoDB" id="9786101at2"/>
<dbReference type="SUPFAM" id="SSF52172">
    <property type="entry name" value="CheY-like"/>
    <property type="match status" value="1"/>
</dbReference>
<feature type="domain" description="HTH LytTR-type" evidence="3">
    <location>
        <begin position="169"/>
        <end position="271"/>
    </location>
</feature>
<dbReference type="PROSITE" id="PS50110">
    <property type="entry name" value="RESPONSE_REGULATORY"/>
    <property type="match status" value="1"/>
</dbReference>
<proteinExistence type="predicted"/>
<accession>A0A2S7K323</accession>
<keyword evidence="4" id="KW-0238">DNA-binding</keyword>
<dbReference type="Pfam" id="PF00072">
    <property type="entry name" value="Response_reg"/>
    <property type="match status" value="1"/>
</dbReference>
<dbReference type="InterPro" id="IPR046947">
    <property type="entry name" value="LytR-like"/>
</dbReference>
<dbReference type="PROSITE" id="PS50930">
    <property type="entry name" value="HTH_LYTTR"/>
    <property type="match status" value="1"/>
</dbReference>
<dbReference type="RefSeq" id="WP_104831016.1">
    <property type="nucleotide sequence ID" value="NZ_PJCH01000011.1"/>
</dbReference>
<gene>
    <name evidence="4" type="ORF">CW354_15630</name>
</gene>
<reference evidence="4 5" key="1">
    <citation type="submission" date="2017-12" db="EMBL/GenBank/DDBJ databases">
        <authorList>
            <person name="Hurst M.R.H."/>
        </authorList>
    </citation>
    <scope>NUCLEOTIDE SEQUENCE [LARGE SCALE GENOMIC DNA]</scope>
    <source>
        <strain evidence="4 5">SY-3-19</strain>
    </source>
</reference>
<keyword evidence="5" id="KW-1185">Reference proteome</keyword>
<dbReference type="Pfam" id="PF04397">
    <property type="entry name" value="LytTR"/>
    <property type="match status" value="1"/>
</dbReference>
<feature type="domain" description="Response regulatory" evidence="2">
    <location>
        <begin position="7"/>
        <end position="120"/>
    </location>
</feature>
<dbReference type="GO" id="GO:0000156">
    <property type="term" value="F:phosphorelay response regulator activity"/>
    <property type="evidence" value="ECO:0007669"/>
    <property type="project" value="InterPro"/>
</dbReference>
<dbReference type="PANTHER" id="PTHR37299:SF1">
    <property type="entry name" value="STAGE 0 SPORULATION PROTEIN A HOMOLOG"/>
    <property type="match status" value="1"/>
</dbReference>
<dbReference type="Gene3D" id="2.40.50.1020">
    <property type="entry name" value="LytTr DNA-binding domain"/>
    <property type="match status" value="1"/>
</dbReference>
<evidence type="ECO:0000313" key="5">
    <source>
        <dbReference type="Proteomes" id="UP000239504"/>
    </source>
</evidence>
<dbReference type="EMBL" id="PJCH01000011">
    <property type="protein sequence ID" value="PQA86899.1"/>
    <property type="molecule type" value="Genomic_DNA"/>
</dbReference>
<dbReference type="GO" id="GO:0003677">
    <property type="term" value="F:DNA binding"/>
    <property type="evidence" value="ECO:0007669"/>
    <property type="project" value="UniProtKB-KW"/>
</dbReference>
<dbReference type="InterPro" id="IPR011006">
    <property type="entry name" value="CheY-like_superfamily"/>
</dbReference>